<evidence type="ECO:0000313" key="3">
    <source>
        <dbReference type="Proteomes" id="UP001186944"/>
    </source>
</evidence>
<feature type="domain" description="Mutator-like transposase" evidence="1">
    <location>
        <begin position="437"/>
        <end position="822"/>
    </location>
</feature>
<dbReference type="AlphaFoldDB" id="A0AA89C723"/>
<sequence>MYTLYEEVEGPIRGRRAAKINVGLHTALSQISIGYISLRSLLLACNIPAPSESGLIHTANKILPTIKEENEHDMLQRCEQIKEINKIKGAANPNSIDVQVDSCYNNPFYSGIGNTPFQPATQVFTAVAEDVTNKHMIIGFNVENKLCSKGNHLKVTRQSDGSNFCCAGECGATIPMEANIGNEKAWKQADIEVKGITTDPDSAAFKAAEELYREDVTSTEPEHFIDTRHFSQNHRKNVRRNAELMKCIPAPTKAQKTKLQSRLALDYVERCNKELAIAFQRYPDDVSAVESKMTYVMDAICFCYTGYHKLCIDHSFMCKGKEKCWLDRSIYLPKDFQIERTTANVRTLRECCMYRLSGPAIEKTRKNKNTQKVEALNRVIRRSLPNNITFTRNAAYRAHSAVHSTNNGNADSLLILLKRLGCTISPNTKVHKALKKMQNHQNMMKERKKNSNKKYPNCEGFLVFDEDKEEIRGLACRERAKCLHCHYTSTMYTLYEEVEGPIRGRRAAKMNVGLHTALSQISIGYISLRRLLLACNIPAPSESGLIHTANKILPTIKEENEHDMLQRCEQIKEINKNKGAANPNSIDVQVDSCYNNPFYSGIGNTPFQPATQVFTAVAEDVTNKHMIIGFNVENKLCSKGNHLKVTRQSDGSNFCCAGECGATIPMEANIGNEKAWSNCKRLHINIQIIEEQADIEVKGITTDPDSAAFKAAEELYREDVTSTEPEHFIDTRHFSQNHRKNVRRNAELMKCIPAPTKAQKTKLQSRLALDLVERCNKELAIAFQRYPDDVSAVKSKMTYVMDAICFCYTGYHKLCIDHSFMCKGKEKCWLDRSIYLPKDFQIERTTANVRTLRECCMYRLSGPAIEKTRKNRNTQKDEALNRVIRRSLPNNITFTRNAAYRAHSAVHSTNNGNADSLLILLKRLDCTISPNTKVHKALKKMQNHQNMMKERKKILIKYKIRRTQRRKFLYELYERHQEEQCYQKNIMMPSTSAKGESESRLDHCYFKKKFKK</sequence>
<dbReference type="Proteomes" id="UP001186944">
    <property type="component" value="Unassembled WGS sequence"/>
</dbReference>
<dbReference type="Pfam" id="PF20700">
    <property type="entry name" value="Mutator"/>
    <property type="match status" value="2"/>
</dbReference>
<dbReference type="EMBL" id="VSWD01000001">
    <property type="protein sequence ID" value="KAK3109000.1"/>
    <property type="molecule type" value="Genomic_DNA"/>
</dbReference>
<dbReference type="InterPro" id="IPR049012">
    <property type="entry name" value="Mutator_transp_dom"/>
</dbReference>
<keyword evidence="3" id="KW-1185">Reference proteome</keyword>
<comment type="caution">
    <text evidence="2">The sequence shown here is derived from an EMBL/GenBank/DDBJ whole genome shotgun (WGS) entry which is preliminary data.</text>
</comment>
<evidence type="ECO:0000259" key="1">
    <source>
        <dbReference type="Pfam" id="PF20700"/>
    </source>
</evidence>
<protein>
    <recommendedName>
        <fullName evidence="1">Mutator-like transposase domain-containing protein</fullName>
    </recommendedName>
</protein>
<name>A0AA89C723_PINIB</name>
<reference evidence="2" key="1">
    <citation type="submission" date="2019-08" db="EMBL/GenBank/DDBJ databases">
        <title>The improved chromosome-level genome for the pearl oyster Pinctada fucata martensii using PacBio sequencing and Hi-C.</title>
        <authorList>
            <person name="Zheng Z."/>
        </authorList>
    </citation>
    <scope>NUCLEOTIDE SEQUENCE</scope>
    <source>
        <strain evidence="2">ZZ-2019</strain>
        <tissue evidence="2">Adductor muscle</tissue>
    </source>
</reference>
<gene>
    <name evidence="2" type="ORF">FSP39_020625</name>
</gene>
<feature type="domain" description="Mutator-like transposase" evidence="1">
    <location>
        <begin position="3"/>
        <end position="318"/>
    </location>
</feature>
<organism evidence="2 3">
    <name type="scientific">Pinctada imbricata</name>
    <name type="common">Atlantic pearl-oyster</name>
    <name type="synonym">Pinctada martensii</name>
    <dbReference type="NCBI Taxonomy" id="66713"/>
    <lineage>
        <taxon>Eukaryota</taxon>
        <taxon>Metazoa</taxon>
        <taxon>Spiralia</taxon>
        <taxon>Lophotrochozoa</taxon>
        <taxon>Mollusca</taxon>
        <taxon>Bivalvia</taxon>
        <taxon>Autobranchia</taxon>
        <taxon>Pteriomorphia</taxon>
        <taxon>Pterioida</taxon>
        <taxon>Pterioidea</taxon>
        <taxon>Pteriidae</taxon>
        <taxon>Pinctada</taxon>
    </lineage>
</organism>
<proteinExistence type="predicted"/>
<accession>A0AA89C723</accession>
<evidence type="ECO:0000313" key="2">
    <source>
        <dbReference type="EMBL" id="KAK3109000.1"/>
    </source>
</evidence>